<keyword evidence="1" id="KW-0732">Signal</keyword>
<dbReference type="PANTHER" id="PTHR46580:SF2">
    <property type="entry name" value="MAM DOMAIN-CONTAINING PROTEIN"/>
    <property type="match status" value="1"/>
</dbReference>
<dbReference type="Pfam" id="PF13517">
    <property type="entry name" value="FG-GAP_3"/>
    <property type="match status" value="1"/>
</dbReference>
<accession>A0ABT5E3H4</accession>
<keyword evidence="3" id="KW-1185">Reference proteome</keyword>
<evidence type="ECO:0008006" key="4">
    <source>
        <dbReference type="Google" id="ProtNLM"/>
    </source>
</evidence>
<dbReference type="SUPFAM" id="SSF69318">
    <property type="entry name" value="Integrin alpha N-terminal domain"/>
    <property type="match status" value="1"/>
</dbReference>
<gene>
    <name evidence="2" type="ORF">POL25_26215</name>
</gene>
<organism evidence="2 3">
    <name type="scientific">Nannocystis bainbridge</name>
    <dbReference type="NCBI Taxonomy" id="2995303"/>
    <lineage>
        <taxon>Bacteria</taxon>
        <taxon>Pseudomonadati</taxon>
        <taxon>Myxococcota</taxon>
        <taxon>Polyangia</taxon>
        <taxon>Nannocystales</taxon>
        <taxon>Nannocystaceae</taxon>
        <taxon>Nannocystis</taxon>
    </lineage>
</organism>
<dbReference type="Proteomes" id="UP001221686">
    <property type="component" value="Unassembled WGS sequence"/>
</dbReference>
<comment type="caution">
    <text evidence="2">The sequence shown here is derived from an EMBL/GenBank/DDBJ whole genome shotgun (WGS) entry which is preliminary data.</text>
</comment>
<dbReference type="PROSITE" id="PS51257">
    <property type="entry name" value="PROKAR_LIPOPROTEIN"/>
    <property type="match status" value="1"/>
</dbReference>
<dbReference type="RefSeq" id="WP_272088932.1">
    <property type="nucleotide sequence ID" value="NZ_JAQNDL010000003.1"/>
</dbReference>
<sequence>MTEHRLAAIALGVLAACSPGGGDDGSATAGDTAFTTTGEPVETFPTEGSASDSGFNPDFRRVLGGTTVESAYTRVRVGQLDRVDATGCCADYVLAGPAQNHVKILFGAPSRGLLFLADTPDQAFTMGPATVGIDDIVVGDFDADGREDVLALRSDGIVGIRRGVGVAAPALVLSEQLIEVPLTTKHTRGRRSLALADLDCLGKPDLVAVSPADDHVVYALAVPGDVFSPAQVHATGAGTAPQQLAVGDVDGDGDNDIITGNSHGSASVLRNECAGAFAPAVEFPLFTKPFDTPGMQVAIGRMCIGETTSHWPAIALGHADQVFILCGNSKGTFDAIDEEPSAAFGVPVDYIMDSNEKGTDDGATVFQLQYWEPTLSLHVLWSGQQEVVRFVASPLAGSVGPGVPVADLAGRDFIMGEGHKSFALHRSQAAAGLQWTHIVRLVQGSSLTDIGFAR</sequence>
<reference evidence="2 3" key="1">
    <citation type="submission" date="2022-11" db="EMBL/GenBank/DDBJ databases">
        <title>Minimal conservation of predation-associated metabolite biosynthetic gene clusters underscores biosynthetic potential of Myxococcota including descriptions for ten novel species: Archangium lansinium sp. nov., Myxococcus landrumus sp. nov., Nannocystis bai.</title>
        <authorList>
            <person name="Ahearne A."/>
            <person name="Stevens C."/>
            <person name="Dowd S."/>
        </authorList>
    </citation>
    <scope>NUCLEOTIDE SEQUENCE [LARGE SCALE GENOMIC DNA]</scope>
    <source>
        <strain evidence="2 3">BB15-2</strain>
    </source>
</reference>
<dbReference type="InterPro" id="IPR028994">
    <property type="entry name" value="Integrin_alpha_N"/>
</dbReference>
<dbReference type="EMBL" id="JAQNDL010000003">
    <property type="protein sequence ID" value="MDC0720424.1"/>
    <property type="molecule type" value="Genomic_DNA"/>
</dbReference>
<protein>
    <recommendedName>
        <fullName evidence="4">VCBS repeat-containing protein</fullName>
    </recommendedName>
</protein>
<evidence type="ECO:0000313" key="3">
    <source>
        <dbReference type="Proteomes" id="UP001221686"/>
    </source>
</evidence>
<name>A0ABT5E3H4_9BACT</name>
<dbReference type="PANTHER" id="PTHR46580">
    <property type="entry name" value="SENSOR KINASE-RELATED"/>
    <property type="match status" value="1"/>
</dbReference>
<dbReference type="InterPro" id="IPR013517">
    <property type="entry name" value="FG-GAP"/>
</dbReference>
<proteinExistence type="predicted"/>
<evidence type="ECO:0000256" key="1">
    <source>
        <dbReference type="ARBA" id="ARBA00022729"/>
    </source>
</evidence>
<evidence type="ECO:0000313" key="2">
    <source>
        <dbReference type="EMBL" id="MDC0720424.1"/>
    </source>
</evidence>
<dbReference type="Gene3D" id="2.130.10.130">
    <property type="entry name" value="Integrin alpha, N-terminal"/>
    <property type="match status" value="1"/>
</dbReference>